<evidence type="ECO:0000256" key="3">
    <source>
        <dbReference type="ARBA" id="ARBA00023163"/>
    </source>
</evidence>
<keyword evidence="1" id="KW-0805">Transcription regulation</keyword>
<evidence type="ECO:0000256" key="1">
    <source>
        <dbReference type="ARBA" id="ARBA00023015"/>
    </source>
</evidence>
<gene>
    <name evidence="6" type="ORF">Pme01_42790</name>
</gene>
<dbReference type="InterPro" id="IPR050109">
    <property type="entry name" value="HTH-type_TetR-like_transc_reg"/>
</dbReference>
<dbReference type="AlphaFoldDB" id="A0A8J3X1R1"/>
<dbReference type="PROSITE" id="PS50977">
    <property type="entry name" value="HTH_TETR_2"/>
    <property type="match status" value="1"/>
</dbReference>
<dbReference type="RefSeq" id="WP_203935779.1">
    <property type="nucleotide sequence ID" value="NZ_BOON01000040.1"/>
</dbReference>
<evidence type="ECO:0000313" key="6">
    <source>
        <dbReference type="EMBL" id="GII24682.1"/>
    </source>
</evidence>
<protein>
    <submittedName>
        <fullName evidence="6">TetR family transcriptional regulator</fullName>
    </submittedName>
</protein>
<name>A0A8J3X1R1_9ACTN</name>
<comment type="caution">
    <text evidence="6">The sequence shown here is derived from an EMBL/GenBank/DDBJ whole genome shotgun (WGS) entry which is preliminary data.</text>
</comment>
<keyword evidence="3" id="KW-0804">Transcription</keyword>
<feature type="domain" description="HTH tetR-type" evidence="5">
    <location>
        <begin position="15"/>
        <end position="74"/>
    </location>
</feature>
<dbReference type="InterPro" id="IPR001647">
    <property type="entry name" value="HTH_TetR"/>
</dbReference>
<feature type="DNA-binding region" description="H-T-H motif" evidence="4">
    <location>
        <begin position="37"/>
        <end position="56"/>
    </location>
</feature>
<evidence type="ECO:0000313" key="7">
    <source>
        <dbReference type="Proteomes" id="UP000599074"/>
    </source>
</evidence>
<dbReference type="SUPFAM" id="SSF48498">
    <property type="entry name" value="Tetracyclin repressor-like, C-terminal domain"/>
    <property type="match status" value="1"/>
</dbReference>
<dbReference type="PANTHER" id="PTHR30055:SF234">
    <property type="entry name" value="HTH-TYPE TRANSCRIPTIONAL REGULATOR BETI"/>
    <property type="match status" value="1"/>
</dbReference>
<dbReference type="EMBL" id="BOON01000040">
    <property type="protein sequence ID" value="GII24682.1"/>
    <property type="molecule type" value="Genomic_DNA"/>
</dbReference>
<dbReference type="Gene3D" id="1.10.357.10">
    <property type="entry name" value="Tetracycline Repressor, domain 2"/>
    <property type="match status" value="1"/>
</dbReference>
<accession>A0A8J3X1R1</accession>
<dbReference type="InterPro" id="IPR009057">
    <property type="entry name" value="Homeodomain-like_sf"/>
</dbReference>
<dbReference type="SUPFAM" id="SSF46689">
    <property type="entry name" value="Homeodomain-like"/>
    <property type="match status" value="1"/>
</dbReference>
<organism evidence="6 7">
    <name type="scientific">Planosporangium mesophilum</name>
    <dbReference type="NCBI Taxonomy" id="689768"/>
    <lineage>
        <taxon>Bacteria</taxon>
        <taxon>Bacillati</taxon>
        <taxon>Actinomycetota</taxon>
        <taxon>Actinomycetes</taxon>
        <taxon>Micromonosporales</taxon>
        <taxon>Micromonosporaceae</taxon>
        <taxon>Planosporangium</taxon>
    </lineage>
</organism>
<dbReference type="Proteomes" id="UP000599074">
    <property type="component" value="Unassembled WGS sequence"/>
</dbReference>
<sequence>MPGPRRENRGRNAAAANRTALLSAARQRFAVDGFDASLSAIARQAGVGQGSLYRHFPDRISLAVAVFDDNVAELETLAARPETSLDHLLSLLTEQTIASVAFIDMLRASDDDPRLRGVVERVTEVLGRKLRAAQREGEAHESVAPRQLLLAVEMVAALMAKTPARTRRDVAGQAWAMLRPSIFR</sequence>
<proteinExistence type="predicted"/>
<dbReference type="Pfam" id="PF00440">
    <property type="entry name" value="TetR_N"/>
    <property type="match status" value="1"/>
</dbReference>
<dbReference type="InterPro" id="IPR036271">
    <property type="entry name" value="Tet_transcr_reg_TetR-rel_C_sf"/>
</dbReference>
<keyword evidence="2 4" id="KW-0238">DNA-binding</keyword>
<evidence type="ECO:0000259" key="5">
    <source>
        <dbReference type="PROSITE" id="PS50977"/>
    </source>
</evidence>
<dbReference type="GO" id="GO:0000976">
    <property type="term" value="F:transcription cis-regulatory region binding"/>
    <property type="evidence" value="ECO:0007669"/>
    <property type="project" value="TreeGrafter"/>
</dbReference>
<reference evidence="6" key="1">
    <citation type="submission" date="2021-01" db="EMBL/GenBank/DDBJ databases">
        <title>Whole genome shotgun sequence of Planosporangium mesophilum NBRC 109066.</title>
        <authorList>
            <person name="Komaki H."/>
            <person name="Tamura T."/>
        </authorList>
    </citation>
    <scope>NUCLEOTIDE SEQUENCE</scope>
    <source>
        <strain evidence="6">NBRC 109066</strain>
    </source>
</reference>
<keyword evidence="7" id="KW-1185">Reference proteome</keyword>
<dbReference type="GO" id="GO:0003700">
    <property type="term" value="F:DNA-binding transcription factor activity"/>
    <property type="evidence" value="ECO:0007669"/>
    <property type="project" value="TreeGrafter"/>
</dbReference>
<evidence type="ECO:0000256" key="2">
    <source>
        <dbReference type="ARBA" id="ARBA00023125"/>
    </source>
</evidence>
<dbReference type="PANTHER" id="PTHR30055">
    <property type="entry name" value="HTH-TYPE TRANSCRIPTIONAL REGULATOR RUTR"/>
    <property type="match status" value="1"/>
</dbReference>
<dbReference type="PRINTS" id="PR00455">
    <property type="entry name" value="HTHTETR"/>
</dbReference>
<evidence type="ECO:0000256" key="4">
    <source>
        <dbReference type="PROSITE-ProRule" id="PRU00335"/>
    </source>
</evidence>